<dbReference type="SUPFAM" id="SSF53335">
    <property type="entry name" value="S-adenosyl-L-methionine-dependent methyltransferases"/>
    <property type="match status" value="1"/>
</dbReference>
<comment type="caution">
    <text evidence="6">The sequence shown here is derived from an EMBL/GenBank/DDBJ whole genome shotgun (WGS) entry which is preliminary data.</text>
</comment>
<accession>A0A0G0Q1W5</accession>
<comment type="similarity">
    <text evidence="1">Belongs to the spermidine/spermine synthase family.</text>
</comment>
<dbReference type="PROSITE" id="PS51006">
    <property type="entry name" value="PABS_2"/>
    <property type="match status" value="1"/>
</dbReference>
<dbReference type="GO" id="GO:0008168">
    <property type="term" value="F:methyltransferase activity"/>
    <property type="evidence" value="ECO:0007669"/>
    <property type="project" value="UniProtKB-KW"/>
</dbReference>
<name>A0A0G0Q1W5_9BACT</name>
<evidence type="ECO:0000259" key="5">
    <source>
        <dbReference type="PROSITE" id="PS51006"/>
    </source>
</evidence>
<dbReference type="Proteomes" id="UP000034539">
    <property type="component" value="Unassembled WGS sequence"/>
</dbReference>
<dbReference type="NCBIfam" id="NF037959">
    <property type="entry name" value="MFS_SpdSyn"/>
    <property type="match status" value="1"/>
</dbReference>
<evidence type="ECO:0000256" key="2">
    <source>
        <dbReference type="ARBA" id="ARBA00022679"/>
    </source>
</evidence>
<reference evidence="6 7" key="1">
    <citation type="journal article" date="2015" name="Nature">
        <title>rRNA introns, odd ribosomes, and small enigmatic genomes across a large radiation of phyla.</title>
        <authorList>
            <person name="Brown C.T."/>
            <person name="Hug L.A."/>
            <person name="Thomas B.C."/>
            <person name="Sharon I."/>
            <person name="Castelle C.J."/>
            <person name="Singh A."/>
            <person name="Wilkins M.J."/>
            <person name="Williams K.H."/>
            <person name="Banfield J.F."/>
        </authorList>
    </citation>
    <scope>NUCLEOTIDE SEQUENCE [LARGE SCALE GENOMIC DNA]</scope>
</reference>
<dbReference type="CDD" id="cd02440">
    <property type="entry name" value="AdoMet_MTases"/>
    <property type="match status" value="1"/>
</dbReference>
<dbReference type="Gene3D" id="3.40.50.150">
    <property type="entry name" value="Vaccinia Virus protein VP39"/>
    <property type="match status" value="1"/>
</dbReference>
<feature type="domain" description="PABS" evidence="5">
    <location>
        <begin position="75"/>
        <end position="222"/>
    </location>
</feature>
<keyword evidence="6" id="KW-0489">Methyltransferase</keyword>
<sequence length="222" mass="24877">MSLLSYFYPQIVEEVDSEINGKITVVEQFGKKYISVGGLTQSGGLLKNVWEKGIREASKLQPFDFTQGKRHKASKILILGLGGGTLVKIINHYYSEAHITGVDIDPKMVEMGRKHLGLDKAKNLKVVIADAAKFIKNNKGKYDLILVDLYIGSNFPAIVLSESFISNLRDAVKEKGIMIVNYLYYKKSKEKAGVFIEMIKKVFTEVTTIKPLVNMLIICRKS</sequence>
<gene>
    <name evidence="6" type="ORF">UT63_C0002G0019</name>
</gene>
<keyword evidence="3 4" id="KW-0620">Polyamine biosynthesis</keyword>
<proteinExistence type="inferred from homology"/>
<dbReference type="PANTHER" id="PTHR43317">
    <property type="entry name" value="THERMOSPERMINE SYNTHASE ACAULIS5"/>
    <property type="match status" value="1"/>
</dbReference>
<feature type="active site" description="Proton acceptor" evidence="4">
    <location>
        <position position="148"/>
    </location>
</feature>
<organism evidence="6 7">
    <name type="scientific">Candidatus Gottesmanbacteria bacterium GW2011_GWC2_39_8</name>
    <dbReference type="NCBI Taxonomy" id="1618450"/>
    <lineage>
        <taxon>Bacteria</taxon>
        <taxon>Candidatus Gottesmaniibacteriota</taxon>
    </lineage>
</organism>
<keyword evidence="2 4" id="KW-0808">Transferase</keyword>
<dbReference type="InterPro" id="IPR030374">
    <property type="entry name" value="PABS"/>
</dbReference>
<protein>
    <submittedName>
        <fullName evidence="6">Methyltransferase domain protein</fullName>
    </submittedName>
</protein>
<evidence type="ECO:0000256" key="3">
    <source>
        <dbReference type="ARBA" id="ARBA00023115"/>
    </source>
</evidence>
<dbReference type="GO" id="GO:0006596">
    <property type="term" value="P:polyamine biosynthetic process"/>
    <property type="evidence" value="ECO:0007669"/>
    <property type="project" value="UniProtKB-UniRule"/>
</dbReference>
<dbReference type="GO" id="GO:0032259">
    <property type="term" value="P:methylation"/>
    <property type="evidence" value="ECO:0007669"/>
    <property type="project" value="UniProtKB-KW"/>
</dbReference>
<evidence type="ECO:0000256" key="1">
    <source>
        <dbReference type="ARBA" id="ARBA00007867"/>
    </source>
</evidence>
<evidence type="ECO:0000313" key="7">
    <source>
        <dbReference type="Proteomes" id="UP000034539"/>
    </source>
</evidence>
<dbReference type="Pfam" id="PF01564">
    <property type="entry name" value="Spermine_synth"/>
    <property type="match status" value="1"/>
</dbReference>
<dbReference type="InterPro" id="IPR029063">
    <property type="entry name" value="SAM-dependent_MTases_sf"/>
</dbReference>
<dbReference type="PANTHER" id="PTHR43317:SF1">
    <property type="entry name" value="THERMOSPERMINE SYNTHASE ACAULIS5"/>
    <property type="match status" value="1"/>
</dbReference>
<dbReference type="EMBL" id="LBXN01000002">
    <property type="protein sequence ID" value="KKR34374.1"/>
    <property type="molecule type" value="Genomic_DNA"/>
</dbReference>
<evidence type="ECO:0000313" key="6">
    <source>
        <dbReference type="EMBL" id="KKR34374.1"/>
    </source>
</evidence>
<evidence type="ECO:0000256" key="4">
    <source>
        <dbReference type="PROSITE-ProRule" id="PRU00354"/>
    </source>
</evidence>
<dbReference type="AlphaFoldDB" id="A0A0G0Q1W5"/>